<gene>
    <name evidence="1" type="ordered locus">CBUD_A0050</name>
</gene>
<dbReference type="AlphaFoldDB" id="A9KH79"/>
<protein>
    <submittedName>
        <fullName evidence="1">Uncharacterized protein</fullName>
    </submittedName>
</protein>
<dbReference type="HOGENOM" id="CLU_658440_0_0_6"/>
<sequence>MQDEVLKYMGIKVQDLVPPPNNPTVSSNSVAFFVVRLANFSNTILPVFLDHVAKGNQVEVEKTLEQYGALLLWQEGQAETYAKDLNGDLVIVRGTALQIALGAEDEDMVEVIVGFLDAVDPGEKYRQYQAQFPAEEEKAESLRQQEDLEALQTIVTAIGHASPRACAQVLDHEENISDNDDEAKTLLAALNVFRNDVKPKGVIKTGKQFNIQLLIQAFQFYDKNYETFGGFNSPKNNLCWCKIIGYLQRFVPACYAQAFAQGIYYIVEGGEGLRRSFNFRFSDGSYFPLDTVPNIRWGYNCAGAGLGSGGGRRCGRLARMLVGGGGRADVFWKTMSNKNNSNAKKHATIRRPLLCQKGRSKTSS</sequence>
<reference evidence="1 2" key="1">
    <citation type="journal article" date="2009" name="Infect. Immun.">
        <title>Comparative genomics reveal extensive transposon-mediated genomic plasticity and diversity among potential effector proteins within the genus Coxiella.</title>
        <authorList>
            <person name="Beare P.A."/>
            <person name="Unsworth N."/>
            <person name="Andoh M."/>
            <person name="Voth D.E."/>
            <person name="Omsland A."/>
            <person name="Gilk S.D."/>
            <person name="Williams K.P."/>
            <person name="Sobral B.W."/>
            <person name="Kupko J.J.III."/>
            <person name="Porcella S.F."/>
            <person name="Samuel J.E."/>
            <person name="Heinzen R.A."/>
        </authorList>
    </citation>
    <scope>NUCLEOTIDE SEQUENCE [LARGE SCALE GENOMIC DNA]</scope>
    <source>
        <strain evidence="1 2">Dugway 5J108-111</strain>
        <plasmid evidence="2">pQpDG</plasmid>
    </source>
</reference>
<geneLocation type="plasmid" evidence="1 2">
    <name>pQpDG</name>
</geneLocation>
<proteinExistence type="predicted"/>
<keyword evidence="1" id="KW-0614">Plasmid</keyword>
<dbReference type="KEGG" id="cbd:CBUD_A0050"/>
<evidence type="ECO:0000313" key="1">
    <source>
        <dbReference type="EMBL" id="ABS78548.2"/>
    </source>
</evidence>
<organism evidence="1 2">
    <name type="scientific">Coxiella burnetii (strain Dugway 5J108-111)</name>
    <dbReference type="NCBI Taxonomy" id="434922"/>
    <lineage>
        <taxon>Bacteria</taxon>
        <taxon>Pseudomonadati</taxon>
        <taxon>Pseudomonadota</taxon>
        <taxon>Gammaproteobacteria</taxon>
        <taxon>Legionellales</taxon>
        <taxon>Coxiellaceae</taxon>
        <taxon>Coxiella</taxon>
    </lineage>
</organism>
<dbReference type="Proteomes" id="UP000008555">
    <property type="component" value="Plasmid pQpDG"/>
</dbReference>
<name>A9KH79_COXBN</name>
<evidence type="ECO:0000313" key="2">
    <source>
        <dbReference type="Proteomes" id="UP000008555"/>
    </source>
</evidence>
<dbReference type="EMBL" id="CP000735">
    <property type="protein sequence ID" value="ABS78548.2"/>
    <property type="molecule type" value="Genomic_DNA"/>
</dbReference>
<accession>A9KH79</accession>